<comment type="caution">
    <text evidence="1">The sequence shown here is derived from an EMBL/GenBank/DDBJ whole genome shotgun (WGS) entry which is preliminary data.</text>
</comment>
<sequence length="83" mass="9822">MVKREALTLSEDTHAQIRKLAGEAGMPVHAWLVAAVEREAFRQLCEKTNQWWKEHPEEVARTTEDFRHRQEWRTELDRDHSAA</sequence>
<dbReference type="EMBL" id="BSTI01000011">
    <property type="protein sequence ID" value="GLY68244.1"/>
    <property type="molecule type" value="Genomic_DNA"/>
</dbReference>
<proteinExistence type="predicted"/>
<gene>
    <name evidence="1" type="ORF">Atai01_48630</name>
</gene>
<name>A0A9W6VIB2_9PSEU</name>
<accession>A0A9W6VIB2</accession>
<keyword evidence="2" id="KW-1185">Reference proteome</keyword>
<organism evidence="1 2">
    <name type="scientific">Amycolatopsis taiwanensis</name>
    <dbReference type="NCBI Taxonomy" id="342230"/>
    <lineage>
        <taxon>Bacteria</taxon>
        <taxon>Bacillati</taxon>
        <taxon>Actinomycetota</taxon>
        <taxon>Actinomycetes</taxon>
        <taxon>Pseudonocardiales</taxon>
        <taxon>Pseudonocardiaceae</taxon>
        <taxon>Amycolatopsis</taxon>
    </lineage>
</organism>
<reference evidence="1" key="1">
    <citation type="submission" date="2023-03" db="EMBL/GenBank/DDBJ databases">
        <title>Amycolatopsis taiwanensis NBRC 103393.</title>
        <authorList>
            <person name="Ichikawa N."/>
            <person name="Sato H."/>
            <person name="Tonouchi N."/>
        </authorList>
    </citation>
    <scope>NUCLEOTIDE SEQUENCE</scope>
    <source>
        <strain evidence="1">NBRC 103393</strain>
    </source>
</reference>
<evidence type="ECO:0000313" key="2">
    <source>
        <dbReference type="Proteomes" id="UP001165136"/>
    </source>
</evidence>
<protein>
    <submittedName>
        <fullName evidence="1">Uncharacterized protein</fullName>
    </submittedName>
</protein>
<evidence type="ECO:0000313" key="1">
    <source>
        <dbReference type="EMBL" id="GLY68244.1"/>
    </source>
</evidence>
<dbReference type="Proteomes" id="UP001165136">
    <property type="component" value="Unassembled WGS sequence"/>
</dbReference>
<dbReference type="AlphaFoldDB" id="A0A9W6VIB2"/>
<dbReference type="RefSeq" id="WP_052371618.1">
    <property type="nucleotide sequence ID" value="NZ_BSTI01000011.1"/>
</dbReference>